<accession>A0AAQ3JXW6</accession>
<protein>
    <submittedName>
        <fullName evidence="2">Uncharacterized protein</fullName>
    </submittedName>
</protein>
<evidence type="ECO:0000313" key="2">
    <source>
        <dbReference type="EMBL" id="WOK98061.1"/>
    </source>
</evidence>
<evidence type="ECO:0000313" key="3">
    <source>
        <dbReference type="Proteomes" id="UP001327560"/>
    </source>
</evidence>
<dbReference type="Proteomes" id="UP001327560">
    <property type="component" value="Chromosome 2"/>
</dbReference>
<name>A0AAQ3JXW6_9LILI</name>
<sequence>MSRRSYRIRCRAKPVCLEISLHVRTICPSGQYNGWFGWKGKFSKTIKRKTENRKQKTENIKRKQKHENRKKGEEEYWGGQKRPLLSSMVLLLHLASFFHGLASIHNLFDVEEEGKRAAKRQERK</sequence>
<evidence type="ECO:0000256" key="1">
    <source>
        <dbReference type="SAM" id="MobiDB-lite"/>
    </source>
</evidence>
<proteinExistence type="predicted"/>
<reference evidence="2 3" key="1">
    <citation type="submission" date="2023-10" db="EMBL/GenBank/DDBJ databases">
        <title>Chromosome-scale genome assembly provides insights into flower coloration mechanisms of Canna indica.</title>
        <authorList>
            <person name="Li C."/>
        </authorList>
    </citation>
    <scope>NUCLEOTIDE SEQUENCE [LARGE SCALE GENOMIC DNA]</scope>
    <source>
        <tissue evidence="2">Flower</tissue>
    </source>
</reference>
<dbReference type="EMBL" id="CP136891">
    <property type="protein sequence ID" value="WOK98061.1"/>
    <property type="molecule type" value="Genomic_DNA"/>
</dbReference>
<feature type="compositionally biased region" description="Basic and acidic residues" evidence="1">
    <location>
        <begin position="48"/>
        <end position="61"/>
    </location>
</feature>
<feature type="region of interest" description="Disordered" evidence="1">
    <location>
        <begin position="47"/>
        <end position="77"/>
    </location>
</feature>
<keyword evidence="3" id="KW-1185">Reference proteome</keyword>
<gene>
    <name evidence="2" type="ORF">Cni_G06771</name>
</gene>
<organism evidence="2 3">
    <name type="scientific">Canna indica</name>
    <name type="common">Indian-shot</name>
    <dbReference type="NCBI Taxonomy" id="4628"/>
    <lineage>
        <taxon>Eukaryota</taxon>
        <taxon>Viridiplantae</taxon>
        <taxon>Streptophyta</taxon>
        <taxon>Embryophyta</taxon>
        <taxon>Tracheophyta</taxon>
        <taxon>Spermatophyta</taxon>
        <taxon>Magnoliopsida</taxon>
        <taxon>Liliopsida</taxon>
        <taxon>Zingiberales</taxon>
        <taxon>Cannaceae</taxon>
        <taxon>Canna</taxon>
    </lineage>
</organism>
<dbReference type="AlphaFoldDB" id="A0AAQ3JXW6"/>